<dbReference type="InterPro" id="IPR012340">
    <property type="entry name" value="NA-bd_OB-fold"/>
</dbReference>
<dbReference type="EMBL" id="BAABBX010000016">
    <property type="protein sequence ID" value="GAA4192625.1"/>
    <property type="molecule type" value="Genomic_DNA"/>
</dbReference>
<gene>
    <name evidence="4" type="ORF">GCM10022288_25150</name>
</gene>
<sequence>MLEWRQAADDVHVATLSREFAGYATSVPGGFELHDAHALPLGLFSTLTEAQNALRPQTAASQHLPPRSRRHHHRDLSDRTRGPKTRKKDNDMVTGTVKWFNSDKGYGFIAPDDGTADVFAHFSAISSSGFRNLEEGQEVEFDTEPGQKGPQAANIRPL</sequence>
<dbReference type="InterPro" id="IPR011129">
    <property type="entry name" value="CSD"/>
</dbReference>
<dbReference type="PROSITE" id="PS51857">
    <property type="entry name" value="CSD_2"/>
    <property type="match status" value="1"/>
</dbReference>
<evidence type="ECO:0000259" key="3">
    <source>
        <dbReference type="PROSITE" id="PS51857"/>
    </source>
</evidence>
<protein>
    <recommendedName>
        <fullName evidence="3">CSD domain-containing protein</fullName>
    </recommendedName>
</protein>
<dbReference type="PRINTS" id="PR00050">
    <property type="entry name" value="COLDSHOCK"/>
</dbReference>
<proteinExistence type="predicted"/>
<feature type="region of interest" description="Disordered" evidence="2">
    <location>
        <begin position="55"/>
        <end position="92"/>
    </location>
</feature>
<evidence type="ECO:0000256" key="2">
    <source>
        <dbReference type="SAM" id="MobiDB-lite"/>
    </source>
</evidence>
<accession>A0ABP8AX22</accession>
<dbReference type="Gene3D" id="2.40.50.140">
    <property type="entry name" value="Nucleic acid-binding proteins"/>
    <property type="match status" value="1"/>
</dbReference>
<dbReference type="PANTHER" id="PTHR11544">
    <property type="entry name" value="COLD SHOCK DOMAIN CONTAINING PROTEINS"/>
    <property type="match status" value="1"/>
</dbReference>
<dbReference type="CDD" id="cd04458">
    <property type="entry name" value="CSP_CDS"/>
    <property type="match status" value="1"/>
</dbReference>
<feature type="region of interest" description="Disordered" evidence="2">
    <location>
        <begin position="134"/>
        <end position="158"/>
    </location>
</feature>
<keyword evidence="5" id="KW-1185">Reference proteome</keyword>
<reference evidence="5" key="1">
    <citation type="journal article" date="2019" name="Int. J. Syst. Evol. Microbiol.">
        <title>The Global Catalogue of Microorganisms (GCM) 10K type strain sequencing project: providing services to taxonomists for standard genome sequencing and annotation.</title>
        <authorList>
            <consortium name="The Broad Institute Genomics Platform"/>
            <consortium name="The Broad Institute Genome Sequencing Center for Infectious Disease"/>
            <person name="Wu L."/>
            <person name="Ma J."/>
        </authorList>
    </citation>
    <scope>NUCLEOTIDE SEQUENCE [LARGE SCALE GENOMIC DNA]</scope>
    <source>
        <strain evidence="5">JCM 17593</strain>
    </source>
</reference>
<organism evidence="4 5">
    <name type="scientific">Gryllotalpicola kribbensis</name>
    <dbReference type="NCBI Taxonomy" id="993084"/>
    <lineage>
        <taxon>Bacteria</taxon>
        <taxon>Bacillati</taxon>
        <taxon>Actinomycetota</taxon>
        <taxon>Actinomycetes</taxon>
        <taxon>Micrococcales</taxon>
        <taxon>Microbacteriaceae</taxon>
        <taxon>Gryllotalpicola</taxon>
    </lineage>
</organism>
<feature type="domain" description="CSD" evidence="3">
    <location>
        <begin position="92"/>
        <end position="157"/>
    </location>
</feature>
<dbReference type="Proteomes" id="UP001500213">
    <property type="component" value="Unassembled WGS sequence"/>
</dbReference>
<comment type="subcellular location">
    <subcellularLocation>
        <location evidence="1">Cytoplasm</location>
    </subcellularLocation>
</comment>
<name>A0ABP8AX22_9MICO</name>
<evidence type="ECO:0000256" key="1">
    <source>
        <dbReference type="RuleBase" id="RU000408"/>
    </source>
</evidence>
<dbReference type="InterPro" id="IPR019844">
    <property type="entry name" value="CSD_CS"/>
</dbReference>
<dbReference type="InterPro" id="IPR050181">
    <property type="entry name" value="Cold_shock_domain"/>
</dbReference>
<dbReference type="Pfam" id="PF00313">
    <property type="entry name" value="CSD"/>
    <property type="match status" value="1"/>
</dbReference>
<dbReference type="SMART" id="SM00357">
    <property type="entry name" value="CSP"/>
    <property type="match status" value="1"/>
</dbReference>
<dbReference type="InterPro" id="IPR002059">
    <property type="entry name" value="CSP_DNA-bd"/>
</dbReference>
<dbReference type="Gene3D" id="6.20.370.130">
    <property type="match status" value="1"/>
</dbReference>
<dbReference type="PROSITE" id="PS00352">
    <property type="entry name" value="CSD_1"/>
    <property type="match status" value="1"/>
</dbReference>
<evidence type="ECO:0000313" key="4">
    <source>
        <dbReference type="EMBL" id="GAA4192625.1"/>
    </source>
</evidence>
<dbReference type="SUPFAM" id="SSF50249">
    <property type="entry name" value="Nucleic acid-binding proteins"/>
    <property type="match status" value="1"/>
</dbReference>
<comment type="caution">
    <text evidence="4">The sequence shown here is derived from an EMBL/GenBank/DDBJ whole genome shotgun (WGS) entry which is preliminary data.</text>
</comment>
<dbReference type="RefSeq" id="WP_344777437.1">
    <property type="nucleotide sequence ID" value="NZ_BAABBX010000016.1"/>
</dbReference>
<evidence type="ECO:0000313" key="5">
    <source>
        <dbReference type="Proteomes" id="UP001500213"/>
    </source>
</evidence>